<keyword evidence="1" id="KW-0732">Signal</keyword>
<dbReference type="PROSITE" id="PS50240">
    <property type="entry name" value="TRYPSIN_DOM"/>
    <property type="match status" value="1"/>
</dbReference>
<dbReference type="AlphaFoldDB" id="A0A562TBV0"/>
<protein>
    <submittedName>
        <fullName evidence="4">V8-like Glu-specific endopeptidase</fullName>
    </submittedName>
</protein>
<comment type="caution">
    <text evidence="4">The sequence shown here is derived from an EMBL/GenBank/DDBJ whole genome shotgun (WGS) entry which is preliminary data.</text>
</comment>
<dbReference type="Gene3D" id="2.40.10.10">
    <property type="entry name" value="Trypsin-like serine proteases"/>
    <property type="match status" value="2"/>
</dbReference>
<reference evidence="4 5" key="1">
    <citation type="submission" date="2019-07" db="EMBL/GenBank/DDBJ databases">
        <title>Genomic Encyclopedia of Archaeal and Bacterial Type Strains, Phase II (KMG-II): from individual species to whole genera.</title>
        <authorList>
            <person name="Goeker M."/>
        </authorList>
    </citation>
    <scope>NUCLEOTIDE SEQUENCE [LARGE SCALE GENOMIC DNA]</scope>
    <source>
        <strain evidence="4 5">ATCC BAA-252</strain>
    </source>
</reference>
<organism evidence="4 5">
    <name type="scientific">Roseibium hamelinense</name>
    <dbReference type="NCBI Taxonomy" id="150831"/>
    <lineage>
        <taxon>Bacteria</taxon>
        <taxon>Pseudomonadati</taxon>
        <taxon>Pseudomonadota</taxon>
        <taxon>Alphaproteobacteria</taxon>
        <taxon>Hyphomicrobiales</taxon>
        <taxon>Stappiaceae</taxon>
        <taxon>Roseibium</taxon>
    </lineage>
</organism>
<dbReference type="PANTHER" id="PTHR15462">
    <property type="entry name" value="SERINE PROTEASE"/>
    <property type="match status" value="1"/>
</dbReference>
<dbReference type="InterPro" id="IPR043504">
    <property type="entry name" value="Peptidase_S1_PA_chymotrypsin"/>
</dbReference>
<proteinExistence type="predicted"/>
<dbReference type="InterPro" id="IPR050966">
    <property type="entry name" value="Glutamyl_endopeptidase"/>
</dbReference>
<gene>
    <name evidence="4" type="ORF">JM93_01539</name>
</gene>
<evidence type="ECO:0000256" key="1">
    <source>
        <dbReference type="ARBA" id="ARBA00022729"/>
    </source>
</evidence>
<dbReference type="GO" id="GO:0004252">
    <property type="term" value="F:serine-type endopeptidase activity"/>
    <property type="evidence" value="ECO:0007669"/>
    <property type="project" value="InterPro"/>
</dbReference>
<dbReference type="Pfam" id="PF00089">
    <property type="entry name" value="Trypsin"/>
    <property type="match status" value="1"/>
</dbReference>
<sequence length="301" mass="32081">MPFWKTQRAWSKLRMTAAIAVAGFFIFGDVPAQSTEAGLKQLTVIDSTAAPWPSIGRVNVAGFRRTSMCTGTLIAPNLVLTAAHCLFSRVSGKPFNPEDVIFVAGVRRDAYSARIHASCFKIPEGYVFSETPQLKDIHNDVAIVVLSEAAKLPLVPQIGGGEEQKVTPNSSFMAVGYRRSRRFLPTADPQCRVIGTVNGSWVTDCGTEQGASGGPIFLQENGTMKVAAVMSAKIDNVRSAVVPHGKWQSLLKNPSCTPVQDAGASDLTEQAAVTSAETPARPGQAAGGFSLRPAFDLNESD</sequence>
<dbReference type="SUPFAM" id="SSF50494">
    <property type="entry name" value="Trypsin-like serine proteases"/>
    <property type="match status" value="1"/>
</dbReference>
<dbReference type="GO" id="GO:0006508">
    <property type="term" value="P:proteolysis"/>
    <property type="evidence" value="ECO:0007669"/>
    <property type="project" value="InterPro"/>
</dbReference>
<dbReference type="InterPro" id="IPR009003">
    <property type="entry name" value="Peptidase_S1_PA"/>
</dbReference>
<keyword evidence="5" id="KW-1185">Reference proteome</keyword>
<accession>A0A562TBV0</accession>
<dbReference type="InterPro" id="IPR001254">
    <property type="entry name" value="Trypsin_dom"/>
</dbReference>
<evidence type="ECO:0000259" key="3">
    <source>
        <dbReference type="PROSITE" id="PS50240"/>
    </source>
</evidence>
<dbReference type="SMART" id="SM00020">
    <property type="entry name" value="Tryp_SPc"/>
    <property type="match status" value="1"/>
</dbReference>
<dbReference type="Proteomes" id="UP000320593">
    <property type="component" value="Unassembled WGS sequence"/>
</dbReference>
<evidence type="ECO:0000256" key="2">
    <source>
        <dbReference type="SAM" id="MobiDB-lite"/>
    </source>
</evidence>
<dbReference type="InterPro" id="IPR001314">
    <property type="entry name" value="Peptidase_S1A"/>
</dbReference>
<dbReference type="InterPro" id="IPR018114">
    <property type="entry name" value="TRYPSIN_HIS"/>
</dbReference>
<name>A0A562TBV0_9HYPH</name>
<feature type="domain" description="Peptidase S1" evidence="3">
    <location>
        <begin position="26"/>
        <end position="247"/>
    </location>
</feature>
<dbReference type="PRINTS" id="PR00722">
    <property type="entry name" value="CHYMOTRYPSIN"/>
</dbReference>
<dbReference type="EMBL" id="VLLF01000002">
    <property type="protein sequence ID" value="TWI90556.1"/>
    <property type="molecule type" value="Genomic_DNA"/>
</dbReference>
<evidence type="ECO:0000313" key="5">
    <source>
        <dbReference type="Proteomes" id="UP000320593"/>
    </source>
</evidence>
<dbReference type="RefSeq" id="WP_145341816.1">
    <property type="nucleotide sequence ID" value="NZ_SMLY01000048.1"/>
</dbReference>
<dbReference type="PANTHER" id="PTHR15462:SF8">
    <property type="entry name" value="SERINE PROTEASE"/>
    <property type="match status" value="1"/>
</dbReference>
<feature type="region of interest" description="Disordered" evidence="2">
    <location>
        <begin position="273"/>
        <end position="301"/>
    </location>
</feature>
<evidence type="ECO:0000313" key="4">
    <source>
        <dbReference type="EMBL" id="TWI90556.1"/>
    </source>
</evidence>
<dbReference type="PROSITE" id="PS00134">
    <property type="entry name" value="TRYPSIN_HIS"/>
    <property type="match status" value="1"/>
</dbReference>
<dbReference type="OrthoDB" id="267336at2"/>